<protein>
    <recommendedName>
        <fullName evidence="6">Transcription antitermination protein NusB</fullName>
    </recommendedName>
    <alternativeName>
        <fullName evidence="6">Antitermination factor NusB</fullName>
    </alternativeName>
</protein>
<dbReference type="SUPFAM" id="SSF48013">
    <property type="entry name" value="NusB-like"/>
    <property type="match status" value="1"/>
</dbReference>
<evidence type="ECO:0000256" key="4">
    <source>
        <dbReference type="ARBA" id="ARBA00023015"/>
    </source>
</evidence>
<dbReference type="AlphaFoldDB" id="A0A2G9YQZ2"/>
<comment type="function">
    <text evidence="6">Involved in transcription antitermination. Required for transcription of ribosomal RNA (rRNA) genes. Binds specifically to the boxA antiterminator sequence of the ribosomal RNA (rrn) operons.</text>
</comment>
<dbReference type="InterPro" id="IPR011605">
    <property type="entry name" value="NusB_fam"/>
</dbReference>
<evidence type="ECO:0000256" key="3">
    <source>
        <dbReference type="ARBA" id="ARBA00022884"/>
    </source>
</evidence>
<dbReference type="Gene3D" id="1.10.940.10">
    <property type="entry name" value="NusB-like"/>
    <property type="match status" value="1"/>
</dbReference>
<comment type="similarity">
    <text evidence="1 6">Belongs to the NusB family.</text>
</comment>
<organism evidence="8 9">
    <name type="scientific">Candidatus Nealsonbacteria bacterium CG23_combo_of_CG06-09_8_20_14_all_40_13</name>
    <dbReference type="NCBI Taxonomy" id="1974724"/>
    <lineage>
        <taxon>Bacteria</taxon>
        <taxon>Candidatus Nealsoniibacteriota</taxon>
    </lineage>
</organism>
<dbReference type="EMBL" id="PCRM01000026">
    <property type="protein sequence ID" value="PIP21658.1"/>
    <property type="molecule type" value="Genomic_DNA"/>
</dbReference>
<reference evidence="8 9" key="1">
    <citation type="submission" date="2017-09" db="EMBL/GenBank/DDBJ databases">
        <title>Depth-based differentiation of microbial function through sediment-hosted aquifers and enrichment of novel symbionts in the deep terrestrial subsurface.</title>
        <authorList>
            <person name="Probst A.J."/>
            <person name="Ladd B."/>
            <person name="Jarett J.K."/>
            <person name="Geller-Mcgrath D.E."/>
            <person name="Sieber C.M."/>
            <person name="Emerson J.B."/>
            <person name="Anantharaman K."/>
            <person name="Thomas B.C."/>
            <person name="Malmstrom R."/>
            <person name="Stieglmeier M."/>
            <person name="Klingl A."/>
            <person name="Woyke T."/>
            <person name="Ryan C.M."/>
            <person name="Banfield J.F."/>
        </authorList>
    </citation>
    <scope>NUCLEOTIDE SEQUENCE [LARGE SCALE GENOMIC DNA]</scope>
    <source>
        <strain evidence="8">CG23_combo_of_CG06-09_8_20_14_all_40_13</strain>
    </source>
</reference>
<dbReference type="InterPro" id="IPR006027">
    <property type="entry name" value="NusB_RsmB_TIM44"/>
</dbReference>
<dbReference type="GO" id="GO:0003723">
    <property type="term" value="F:RNA binding"/>
    <property type="evidence" value="ECO:0007669"/>
    <property type="project" value="UniProtKB-UniRule"/>
</dbReference>
<evidence type="ECO:0000256" key="1">
    <source>
        <dbReference type="ARBA" id="ARBA00005952"/>
    </source>
</evidence>
<name>A0A2G9YQZ2_9BACT</name>
<dbReference type="NCBIfam" id="TIGR01951">
    <property type="entry name" value="nusB"/>
    <property type="match status" value="1"/>
</dbReference>
<gene>
    <name evidence="6 8" type="primary">nusB</name>
    <name evidence="8" type="ORF">COX39_01895</name>
</gene>
<evidence type="ECO:0000256" key="5">
    <source>
        <dbReference type="ARBA" id="ARBA00023163"/>
    </source>
</evidence>
<dbReference type="PANTHER" id="PTHR11078">
    <property type="entry name" value="N UTILIZATION SUBSTANCE PROTEIN B-RELATED"/>
    <property type="match status" value="1"/>
</dbReference>
<dbReference type="Proteomes" id="UP000231567">
    <property type="component" value="Unassembled WGS sequence"/>
</dbReference>
<keyword evidence="3 6" id="KW-0694">RNA-binding</keyword>
<dbReference type="GO" id="GO:0031564">
    <property type="term" value="P:transcription antitermination"/>
    <property type="evidence" value="ECO:0007669"/>
    <property type="project" value="UniProtKB-KW"/>
</dbReference>
<keyword evidence="2 6" id="KW-0889">Transcription antitermination</keyword>
<dbReference type="GO" id="GO:0005829">
    <property type="term" value="C:cytosol"/>
    <property type="evidence" value="ECO:0007669"/>
    <property type="project" value="TreeGrafter"/>
</dbReference>
<evidence type="ECO:0000259" key="7">
    <source>
        <dbReference type="Pfam" id="PF01029"/>
    </source>
</evidence>
<proteinExistence type="inferred from homology"/>
<keyword evidence="4 6" id="KW-0805">Transcription regulation</keyword>
<dbReference type="PANTHER" id="PTHR11078:SF3">
    <property type="entry name" value="ANTITERMINATION NUSB DOMAIN-CONTAINING PROTEIN"/>
    <property type="match status" value="1"/>
</dbReference>
<keyword evidence="5 6" id="KW-0804">Transcription</keyword>
<sequence length="151" mass="17351">MNRHLSRIIILQSLYEWDFRQTNPIEVASRNVQAFKKEVDLDFIDKVLKGIIEKNKKIDEKIQNAAPEWPLAQIAPIDKNILRIAIFELLFCDDVPPKVAINEAVELGKAFGSDNSSKFINGVLGTLFRSSDKYKKEEDEFLKEKNVTKKS</sequence>
<evidence type="ECO:0000313" key="8">
    <source>
        <dbReference type="EMBL" id="PIP21658.1"/>
    </source>
</evidence>
<feature type="domain" description="NusB/RsmB/TIM44" evidence="7">
    <location>
        <begin position="6"/>
        <end position="127"/>
    </location>
</feature>
<comment type="caution">
    <text evidence="8">The sequence shown here is derived from an EMBL/GenBank/DDBJ whole genome shotgun (WGS) entry which is preliminary data.</text>
</comment>
<accession>A0A2G9YQZ2</accession>
<dbReference type="HAMAP" id="MF_00073">
    <property type="entry name" value="NusB"/>
    <property type="match status" value="1"/>
</dbReference>
<evidence type="ECO:0000313" key="9">
    <source>
        <dbReference type="Proteomes" id="UP000231567"/>
    </source>
</evidence>
<dbReference type="InterPro" id="IPR035926">
    <property type="entry name" value="NusB-like_sf"/>
</dbReference>
<evidence type="ECO:0000256" key="2">
    <source>
        <dbReference type="ARBA" id="ARBA00022814"/>
    </source>
</evidence>
<dbReference type="Pfam" id="PF01029">
    <property type="entry name" value="NusB"/>
    <property type="match status" value="1"/>
</dbReference>
<dbReference type="GO" id="GO:0006353">
    <property type="term" value="P:DNA-templated transcription termination"/>
    <property type="evidence" value="ECO:0007669"/>
    <property type="project" value="UniProtKB-UniRule"/>
</dbReference>
<evidence type="ECO:0000256" key="6">
    <source>
        <dbReference type="HAMAP-Rule" id="MF_00073"/>
    </source>
</evidence>